<dbReference type="SUPFAM" id="SSF53383">
    <property type="entry name" value="PLP-dependent transferases"/>
    <property type="match status" value="1"/>
</dbReference>
<dbReference type="Pfam" id="PF00155">
    <property type="entry name" value="Aminotran_1_2"/>
    <property type="match status" value="1"/>
</dbReference>
<accession>D9SM71</accession>
<dbReference type="PROSITE" id="PS00105">
    <property type="entry name" value="AA_TRANSFER_CLASS_1"/>
    <property type="match status" value="1"/>
</dbReference>
<dbReference type="CDD" id="cd00609">
    <property type="entry name" value="AAT_like"/>
    <property type="match status" value="1"/>
</dbReference>
<dbReference type="InterPro" id="IPR004839">
    <property type="entry name" value="Aminotransferase_I/II_large"/>
</dbReference>
<proteinExistence type="inferred from homology"/>
<evidence type="ECO:0000256" key="1">
    <source>
        <dbReference type="ARBA" id="ARBA00001933"/>
    </source>
</evidence>
<evidence type="ECO:0000256" key="6">
    <source>
        <dbReference type="RuleBase" id="RU000481"/>
    </source>
</evidence>
<dbReference type="RefSeq" id="WP_010076979.1">
    <property type="nucleotide sequence ID" value="NC_014393.1"/>
</dbReference>
<gene>
    <name evidence="8" type="ordered locus">Clocel_2059</name>
</gene>
<dbReference type="GO" id="GO:0008483">
    <property type="term" value="F:transaminase activity"/>
    <property type="evidence" value="ECO:0007669"/>
    <property type="project" value="UniProtKB-KW"/>
</dbReference>
<dbReference type="GO" id="GO:0030170">
    <property type="term" value="F:pyridoxal phosphate binding"/>
    <property type="evidence" value="ECO:0007669"/>
    <property type="project" value="InterPro"/>
</dbReference>
<dbReference type="Gene3D" id="3.40.640.10">
    <property type="entry name" value="Type I PLP-dependent aspartate aminotransferase-like (Major domain)"/>
    <property type="match status" value="1"/>
</dbReference>
<reference evidence="8 9" key="1">
    <citation type="submission" date="2010-08" db="EMBL/GenBank/DDBJ databases">
        <title>Complete sequence of Clostridium cellulovorans 743B.</title>
        <authorList>
            <consortium name="US DOE Joint Genome Institute"/>
            <person name="Lucas S."/>
            <person name="Copeland A."/>
            <person name="Lapidus A."/>
            <person name="Cheng J.-F."/>
            <person name="Bruce D."/>
            <person name="Goodwin L."/>
            <person name="Pitluck S."/>
            <person name="Chertkov O."/>
            <person name="Detter J.C."/>
            <person name="Han C."/>
            <person name="Tapia R."/>
            <person name="Land M."/>
            <person name="Hauser L."/>
            <person name="Chang Y.-J."/>
            <person name="Jeffries C."/>
            <person name="Kyrpides N."/>
            <person name="Ivanova N."/>
            <person name="Mikhailova N."/>
            <person name="Hemme C.L."/>
            <person name="Woyke T."/>
        </authorList>
    </citation>
    <scope>NUCLEOTIDE SEQUENCE [LARGE SCALE GENOMIC DNA]</scope>
    <source>
        <strain evidence="9">ATCC 35296 / DSM 3052 / OCM 3 / 743B</strain>
    </source>
</reference>
<dbReference type="PANTHER" id="PTHR46383">
    <property type="entry name" value="ASPARTATE AMINOTRANSFERASE"/>
    <property type="match status" value="1"/>
</dbReference>
<evidence type="ECO:0000313" key="8">
    <source>
        <dbReference type="EMBL" id="ADL51802.1"/>
    </source>
</evidence>
<evidence type="ECO:0000256" key="4">
    <source>
        <dbReference type="ARBA" id="ARBA00022679"/>
    </source>
</evidence>
<dbReference type="KEGG" id="ccb:Clocel_2059"/>
<keyword evidence="4 6" id="KW-0808">Transferase</keyword>
<dbReference type="InterPro" id="IPR004838">
    <property type="entry name" value="NHTrfase_class1_PyrdxlP-BS"/>
</dbReference>
<evidence type="ECO:0000256" key="3">
    <source>
        <dbReference type="ARBA" id="ARBA00022576"/>
    </source>
</evidence>
<dbReference type="EC" id="2.6.1.-" evidence="6"/>
<comment type="cofactor">
    <cofactor evidence="1 6">
        <name>pyridoxal 5'-phosphate</name>
        <dbReference type="ChEBI" id="CHEBI:597326"/>
    </cofactor>
</comment>
<dbReference type="FunFam" id="3.40.640.10:FF:000033">
    <property type="entry name" value="Aspartate aminotransferase"/>
    <property type="match status" value="1"/>
</dbReference>
<dbReference type="eggNOG" id="COG0436">
    <property type="taxonomic scope" value="Bacteria"/>
</dbReference>
<dbReference type="PANTHER" id="PTHR46383:SF1">
    <property type="entry name" value="ASPARTATE AMINOTRANSFERASE"/>
    <property type="match status" value="1"/>
</dbReference>
<dbReference type="InterPro" id="IPR015421">
    <property type="entry name" value="PyrdxlP-dep_Trfase_major"/>
</dbReference>
<keyword evidence="9" id="KW-1185">Reference proteome</keyword>
<feature type="domain" description="Aminotransferase class I/classII large" evidence="7">
    <location>
        <begin position="31"/>
        <end position="388"/>
    </location>
</feature>
<organism evidence="8 9">
    <name type="scientific">Clostridium cellulovorans (strain ATCC 35296 / DSM 3052 / OCM 3 / 743B)</name>
    <dbReference type="NCBI Taxonomy" id="573061"/>
    <lineage>
        <taxon>Bacteria</taxon>
        <taxon>Bacillati</taxon>
        <taxon>Bacillota</taxon>
        <taxon>Clostridia</taxon>
        <taxon>Eubacteriales</taxon>
        <taxon>Clostridiaceae</taxon>
        <taxon>Clostridium</taxon>
    </lineage>
</organism>
<comment type="similarity">
    <text evidence="2 6">Belongs to the class-I pyridoxal-phosphate-dependent aminotransferase family.</text>
</comment>
<dbReference type="InterPro" id="IPR050596">
    <property type="entry name" value="AspAT/PAT-like"/>
</dbReference>
<dbReference type="STRING" id="573061.Clocel_2059"/>
<dbReference type="Proteomes" id="UP000002730">
    <property type="component" value="Chromosome"/>
</dbReference>
<evidence type="ECO:0000256" key="5">
    <source>
        <dbReference type="ARBA" id="ARBA00022898"/>
    </source>
</evidence>
<dbReference type="HOGENOM" id="CLU_017584_4_3_9"/>
<evidence type="ECO:0000259" key="7">
    <source>
        <dbReference type="Pfam" id="PF00155"/>
    </source>
</evidence>
<evidence type="ECO:0000313" key="9">
    <source>
        <dbReference type="Proteomes" id="UP000002730"/>
    </source>
</evidence>
<dbReference type="EMBL" id="CP002160">
    <property type="protein sequence ID" value="ADL51802.1"/>
    <property type="molecule type" value="Genomic_DNA"/>
</dbReference>
<evidence type="ECO:0000256" key="2">
    <source>
        <dbReference type="ARBA" id="ARBA00007441"/>
    </source>
</evidence>
<sequence>MKLSEKALSLGDSVTLQITSKANELKAKGVDIVGFGVGEPDFPTPENIKNAAIRAINENKTRYTAASGLPELKKSVACKFLKENNLKYDSSQIVISTGAKQCLSNAFAAILNPGDEVILVKPYWVTYPELIKLYGGVPVILEGNEANDYKLVAKEVNEKITDKTKAILINSPNNPTGSIYYKEDLQALADLAKEKDLFIISDEIYEKLIYDKENHISIASLSEDSYNRTIVINGVSKSYAMTGWRMGYSASNIELAKVMSKIQSHTTSNPTTITQYATIEALTGPQNEIEVMVKEFEARRNYMCELINDINNISYISPKGAFYIMINISTLFGKSYKGIIINSAQDFSKHLLDNYYVAVVPGEAFGDEKYIRLSYAASKETILKGLTRIKDFIKELA</sequence>
<name>D9SM71_CLOC7</name>
<dbReference type="InterPro" id="IPR015422">
    <property type="entry name" value="PyrdxlP-dep_Trfase_small"/>
</dbReference>
<dbReference type="InterPro" id="IPR015424">
    <property type="entry name" value="PyrdxlP-dep_Trfase"/>
</dbReference>
<protein>
    <recommendedName>
        <fullName evidence="6">Aminotransferase</fullName>
        <ecNumber evidence="6">2.6.1.-</ecNumber>
    </recommendedName>
</protein>
<keyword evidence="3 6" id="KW-0032">Aminotransferase</keyword>
<keyword evidence="5" id="KW-0663">Pyridoxal phosphate</keyword>
<dbReference type="GO" id="GO:0006520">
    <property type="term" value="P:amino acid metabolic process"/>
    <property type="evidence" value="ECO:0007669"/>
    <property type="project" value="InterPro"/>
</dbReference>
<dbReference type="Gene3D" id="3.90.1150.10">
    <property type="entry name" value="Aspartate Aminotransferase, domain 1"/>
    <property type="match status" value="1"/>
</dbReference>
<dbReference type="OrthoDB" id="9802328at2"/>
<dbReference type="AlphaFoldDB" id="D9SM71"/>